<dbReference type="Gene3D" id="1.20.1640.10">
    <property type="entry name" value="Multidrug efflux transporter AcrB transmembrane domain"/>
    <property type="match status" value="1"/>
</dbReference>
<dbReference type="InterPro" id="IPR050545">
    <property type="entry name" value="Mycobact_MmpL"/>
</dbReference>
<dbReference type="RefSeq" id="WP_099348559.1">
    <property type="nucleotide sequence ID" value="NZ_AP023326.1"/>
</dbReference>
<keyword evidence="2" id="KW-1003">Cell membrane</keyword>
<dbReference type="EMBL" id="AP023326">
    <property type="protein sequence ID" value="BCI68859.1"/>
    <property type="molecule type" value="Genomic_DNA"/>
</dbReference>
<accession>A0A6S6PMY4</accession>
<comment type="subcellular location">
    <subcellularLocation>
        <location evidence="1">Cell membrane</location>
        <topology evidence="1">Multi-pass membrane protein</topology>
    </subcellularLocation>
</comment>
<dbReference type="SUPFAM" id="SSF82866">
    <property type="entry name" value="Multidrug efflux transporter AcrB transmembrane domain"/>
    <property type="match status" value="2"/>
</dbReference>
<feature type="transmembrane region" description="Helical" evidence="6">
    <location>
        <begin position="687"/>
        <end position="709"/>
    </location>
</feature>
<feature type="transmembrane region" description="Helical" evidence="6">
    <location>
        <begin position="372"/>
        <end position="398"/>
    </location>
</feature>
<evidence type="ECO:0000256" key="1">
    <source>
        <dbReference type="ARBA" id="ARBA00004651"/>
    </source>
</evidence>
<evidence type="ECO:0000256" key="5">
    <source>
        <dbReference type="ARBA" id="ARBA00023136"/>
    </source>
</evidence>
<keyword evidence="4 6" id="KW-1133">Transmembrane helix</keyword>
<name>A0A6S6PMY4_ACEAC</name>
<feature type="transmembrane region" description="Helical" evidence="6">
    <location>
        <begin position="346"/>
        <end position="366"/>
    </location>
</feature>
<feature type="transmembrane region" description="Helical" evidence="6">
    <location>
        <begin position="637"/>
        <end position="655"/>
    </location>
</feature>
<keyword evidence="5 6" id="KW-0472">Membrane</keyword>
<dbReference type="PANTHER" id="PTHR33406">
    <property type="entry name" value="MEMBRANE PROTEIN MJ1562-RELATED"/>
    <property type="match status" value="1"/>
</dbReference>
<feature type="transmembrane region" description="Helical" evidence="6">
    <location>
        <begin position="750"/>
        <end position="769"/>
    </location>
</feature>
<dbReference type="Pfam" id="PF03176">
    <property type="entry name" value="MMPL"/>
    <property type="match status" value="1"/>
</dbReference>
<sequence>MRRSPKQLALVLLAAILFATTVLFLIPLRTDMAGFLPPGQNAGTRFLLREVRGGVASSFITAGIEGAPVTELARISRDMQATLSRDPRFSAVLNGSFSSAGSERLRDLLFTYRYLLAPDAKTRDFSHQALTTAFSNVLDGLESAAEPLVIAFALRDPTGAFPDTLKKLRPDVQARLAEGVWFASDHDAAGQERALLLFRTKAGGMDFAAQKDAPAVIQAAFVAAHPGTARLLLNGPAVLAVQSAQTMRSDIDLITIASILIVTGVLCWRFRSLWVLAAIGAPFLISLSVAMIVVRLCFGSVHGIAFGFGMTMLGVSLDYPVLLIGHRDVGEGPEATLRRIAPSLRLAVLMAALGLSGMILCGLPGLAQLGVFAATGLLTAAGVTLLLMPRLIVAADLAPSISGPSAPLERAERLRRLRLLCALPVLGALAVLIIHPPALVTDLSALSPVPPAARAQEAELRHELGTPQSSRLIAVHGETPEQVLEREEAMLPVLTQLTRMGVVSGVQDAAGLVPSVALQHQRQSLLPDDAVLGSAIHTAQAGLPFQPDSFNVFRKDVAAARTMPPLTVQMLADTPLAQGISPLLFQRDDGWWGLILPADVRNMATLQSALRPFPSVLVMDLNAELRSLTAYHTHRTLLWSLAGGIMALLILFAVLRDIRRLLKVFFAVGAVMVILPAILALRGEPLSLIHLVSIQFVTGVALDYALFFARPQLDDAERARTIRTLLTCNIMTVLSFGCLCFCHTPLLREIGVTVSCGAFLSLISGFMLAGQKPSVAATDAV</sequence>
<feature type="transmembrane region" description="Helical" evidence="6">
    <location>
        <begin position="721"/>
        <end position="744"/>
    </location>
</feature>
<feature type="transmembrane region" description="Helical" evidence="6">
    <location>
        <begin position="275"/>
        <end position="298"/>
    </location>
</feature>
<dbReference type="InterPro" id="IPR004869">
    <property type="entry name" value="MMPL_dom"/>
</dbReference>
<evidence type="ECO:0000256" key="3">
    <source>
        <dbReference type="ARBA" id="ARBA00022692"/>
    </source>
</evidence>
<evidence type="ECO:0000256" key="4">
    <source>
        <dbReference type="ARBA" id="ARBA00022989"/>
    </source>
</evidence>
<feature type="domain" description="Membrane transport protein MMPL" evidence="7">
    <location>
        <begin position="208"/>
        <end position="395"/>
    </location>
</feature>
<evidence type="ECO:0000256" key="6">
    <source>
        <dbReference type="SAM" id="Phobius"/>
    </source>
</evidence>
<dbReference type="AlphaFoldDB" id="A0A6S6PMY4"/>
<reference evidence="8 9" key="1">
    <citation type="submission" date="2020-07" db="EMBL/GenBank/DDBJ databases">
        <title>Complete Genome Sequence of an acetic acid bacterium, Acetobacter aceti JCM20276.</title>
        <authorList>
            <person name="Hirose Y."/>
            <person name="Mihara H."/>
        </authorList>
    </citation>
    <scope>NUCLEOTIDE SEQUENCE [LARGE SCALE GENOMIC DNA]</scope>
    <source>
        <strain evidence="8 9">JCM20276</strain>
    </source>
</reference>
<proteinExistence type="predicted"/>
<feature type="transmembrane region" description="Helical" evidence="6">
    <location>
        <begin position="419"/>
        <end position="440"/>
    </location>
</feature>
<dbReference type="GO" id="GO:0005886">
    <property type="term" value="C:plasma membrane"/>
    <property type="evidence" value="ECO:0007669"/>
    <property type="project" value="UniProtKB-SubCell"/>
</dbReference>
<dbReference type="Proteomes" id="UP000515220">
    <property type="component" value="Chromosome"/>
</dbReference>
<organism evidence="8 9">
    <name type="scientific">Acetobacter aceti</name>
    <dbReference type="NCBI Taxonomy" id="435"/>
    <lineage>
        <taxon>Bacteria</taxon>
        <taxon>Pseudomonadati</taxon>
        <taxon>Pseudomonadota</taxon>
        <taxon>Alphaproteobacteria</taxon>
        <taxon>Acetobacterales</taxon>
        <taxon>Acetobacteraceae</taxon>
        <taxon>Acetobacter</taxon>
        <taxon>Acetobacter subgen. Acetobacter</taxon>
    </lineage>
</organism>
<feature type="transmembrane region" description="Helical" evidence="6">
    <location>
        <begin position="251"/>
        <end position="268"/>
    </location>
</feature>
<evidence type="ECO:0000259" key="7">
    <source>
        <dbReference type="Pfam" id="PF03176"/>
    </source>
</evidence>
<evidence type="ECO:0000313" key="9">
    <source>
        <dbReference type="Proteomes" id="UP000515220"/>
    </source>
</evidence>
<protein>
    <submittedName>
        <fullName evidence="8">Membrane protein</fullName>
    </submittedName>
</protein>
<evidence type="ECO:0000313" key="8">
    <source>
        <dbReference type="EMBL" id="BCI68859.1"/>
    </source>
</evidence>
<evidence type="ECO:0000256" key="2">
    <source>
        <dbReference type="ARBA" id="ARBA00022475"/>
    </source>
</evidence>
<feature type="transmembrane region" description="Helical" evidence="6">
    <location>
        <begin position="662"/>
        <end position="681"/>
    </location>
</feature>
<dbReference type="PANTHER" id="PTHR33406:SF13">
    <property type="entry name" value="MEMBRANE PROTEIN YDFJ"/>
    <property type="match status" value="1"/>
</dbReference>
<gene>
    <name evidence="8" type="primary">actII-3</name>
    <name evidence="8" type="ORF">AAJCM20276_34830</name>
</gene>
<feature type="transmembrane region" description="Helical" evidence="6">
    <location>
        <begin position="304"/>
        <end position="325"/>
    </location>
</feature>
<keyword evidence="3 6" id="KW-0812">Transmembrane</keyword>